<dbReference type="EMBL" id="JBBPBK010000007">
    <property type="protein sequence ID" value="KAK9281569.1"/>
    <property type="molecule type" value="Genomic_DNA"/>
</dbReference>
<evidence type="ECO:0000313" key="3">
    <source>
        <dbReference type="Proteomes" id="UP001415857"/>
    </source>
</evidence>
<dbReference type="AlphaFoldDB" id="A0AAP0RSY7"/>
<accession>A0AAP0RSY7</accession>
<proteinExistence type="predicted"/>
<sequence length="73" mass="7922">MGNVEESKLSAVCERVFDRCLAPTAGGEGCDNMTMILVQFKKPVNSNASAEGQPLPSDRPSETDQKPVEREPK</sequence>
<evidence type="ECO:0000313" key="2">
    <source>
        <dbReference type="EMBL" id="KAK9281569.1"/>
    </source>
</evidence>
<feature type="region of interest" description="Disordered" evidence="1">
    <location>
        <begin position="46"/>
        <end position="73"/>
    </location>
</feature>
<keyword evidence="3" id="KW-1185">Reference proteome</keyword>
<evidence type="ECO:0008006" key="4">
    <source>
        <dbReference type="Google" id="ProtNLM"/>
    </source>
</evidence>
<comment type="caution">
    <text evidence="2">The sequence shown here is derived from an EMBL/GenBank/DDBJ whole genome shotgun (WGS) entry which is preliminary data.</text>
</comment>
<organism evidence="2 3">
    <name type="scientific">Liquidambar formosana</name>
    <name type="common">Formosan gum</name>
    <dbReference type="NCBI Taxonomy" id="63359"/>
    <lineage>
        <taxon>Eukaryota</taxon>
        <taxon>Viridiplantae</taxon>
        <taxon>Streptophyta</taxon>
        <taxon>Embryophyta</taxon>
        <taxon>Tracheophyta</taxon>
        <taxon>Spermatophyta</taxon>
        <taxon>Magnoliopsida</taxon>
        <taxon>eudicotyledons</taxon>
        <taxon>Gunneridae</taxon>
        <taxon>Pentapetalae</taxon>
        <taxon>Saxifragales</taxon>
        <taxon>Altingiaceae</taxon>
        <taxon>Liquidambar</taxon>
    </lineage>
</organism>
<name>A0AAP0RSY7_LIQFO</name>
<dbReference type="Proteomes" id="UP001415857">
    <property type="component" value="Unassembled WGS sequence"/>
</dbReference>
<gene>
    <name evidence="2" type="ORF">L1049_004472</name>
</gene>
<feature type="compositionally biased region" description="Basic and acidic residues" evidence="1">
    <location>
        <begin position="59"/>
        <end position="73"/>
    </location>
</feature>
<reference evidence="2 3" key="1">
    <citation type="journal article" date="2024" name="Plant J.">
        <title>Genome sequences and population genomics reveal climatic adaptation and genomic divergence between two closely related sweetgum species.</title>
        <authorList>
            <person name="Xu W.Q."/>
            <person name="Ren C.Q."/>
            <person name="Zhang X.Y."/>
            <person name="Comes H.P."/>
            <person name="Liu X.H."/>
            <person name="Li Y.G."/>
            <person name="Kettle C.J."/>
            <person name="Jalonen R."/>
            <person name="Gaisberger H."/>
            <person name="Ma Y.Z."/>
            <person name="Qiu Y.X."/>
        </authorList>
    </citation>
    <scope>NUCLEOTIDE SEQUENCE [LARGE SCALE GENOMIC DNA]</scope>
    <source>
        <strain evidence="2">Hangzhou</strain>
    </source>
</reference>
<evidence type="ECO:0000256" key="1">
    <source>
        <dbReference type="SAM" id="MobiDB-lite"/>
    </source>
</evidence>
<protein>
    <recommendedName>
        <fullName evidence="4">Protein-serine/threonine phosphatase</fullName>
    </recommendedName>
</protein>